<dbReference type="RefSeq" id="WP_132128636.1">
    <property type="nucleotide sequence ID" value="NZ_CP042432.1"/>
</dbReference>
<dbReference type="SMART" id="SM00342">
    <property type="entry name" value="HTH_ARAC"/>
    <property type="match status" value="1"/>
</dbReference>
<evidence type="ECO:0000256" key="1">
    <source>
        <dbReference type="ARBA" id="ARBA00023015"/>
    </source>
</evidence>
<evidence type="ECO:0000256" key="3">
    <source>
        <dbReference type="ARBA" id="ARBA00023163"/>
    </source>
</evidence>
<dbReference type="GO" id="GO:0003700">
    <property type="term" value="F:DNA-binding transcription factor activity"/>
    <property type="evidence" value="ECO:0007669"/>
    <property type="project" value="InterPro"/>
</dbReference>
<keyword evidence="1" id="KW-0805">Transcription regulation</keyword>
<dbReference type="PANTHER" id="PTHR46796:SF13">
    <property type="entry name" value="HTH-TYPE TRANSCRIPTIONAL ACTIVATOR RHAS"/>
    <property type="match status" value="1"/>
</dbReference>
<dbReference type="InterPro" id="IPR050204">
    <property type="entry name" value="AraC_XylS_family_regulators"/>
</dbReference>
<evidence type="ECO:0000313" key="6">
    <source>
        <dbReference type="Proteomes" id="UP000295807"/>
    </source>
</evidence>
<dbReference type="InterPro" id="IPR046532">
    <property type="entry name" value="DUF6597"/>
</dbReference>
<dbReference type="GO" id="GO:0043565">
    <property type="term" value="F:sequence-specific DNA binding"/>
    <property type="evidence" value="ECO:0007669"/>
    <property type="project" value="InterPro"/>
</dbReference>
<dbReference type="Pfam" id="PF12833">
    <property type="entry name" value="HTH_18"/>
    <property type="match status" value="1"/>
</dbReference>
<evidence type="ECO:0000256" key="2">
    <source>
        <dbReference type="ARBA" id="ARBA00023125"/>
    </source>
</evidence>
<protein>
    <submittedName>
        <fullName evidence="5">AraC family transcriptional regulator</fullName>
    </submittedName>
</protein>
<gene>
    <name evidence="5" type="ORF">EDD80_103295</name>
</gene>
<reference evidence="5 6" key="1">
    <citation type="submission" date="2019-03" db="EMBL/GenBank/DDBJ databases">
        <title>Genomic Encyclopedia of Type Strains, Phase IV (KMG-IV): sequencing the most valuable type-strain genomes for metagenomic binning, comparative biology and taxonomic classification.</title>
        <authorList>
            <person name="Goeker M."/>
        </authorList>
    </citation>
    <scope>NUCLEOTIDE SEQUENCE [LARGE SCALE GENOMIC DNA]</scope>
    <source>
        <strain evidence="5 6">DSM 21100</strain>
    </source>
</reference>
<dbReference type="PROSITE" id="PS01124">
    <property type="entry name" value="HTH_ARAC_FAMILY_2"/>
    <property type="match status" value="1"/>
</dbReference>
<name>A0A4R3KTY9_9SPHI</name>
<dbReference type="EMBL" id="SMAD01000003">
    <property type="protein sequence ID" value="TCS88430.1"/>
    <property type="molecule type" value="Genomic_DNA"/>
</dbReference>
<proteinExistence type="predicted"/>
<comment type="caution">
    <text evidence="5">The sequence shown here is derived from an EMBL/GenBank/DDBJ whole genome shotgun (WGS) entry which is preliminary data.</text>
</comment>
<dbReference type="OrthoDB" id="323290at2"/>
<dbReference type="Proteomes" id="UP000295807">
    <property type="component" value="Unassembled WGS sequence"/>
</dbReference>
<keyword evidence="3" id="KW-0804">Transcription</keyword>
<evidence type="ECO:0000313" key="5">
    <source>
        <dbReference type="EMBL" id="TCS88430.1"/>
    </source>
</evidence>
<dbReference type="InterPro" id="IPR018060">
    <property type="entry name" value="HTH_AraC"/>
</dbReference>
<dbReference type="Pfam" id="PF20240">
    <property type="entry name" value="DUF6597"/>
    <property type="match status" value="1"/>
</dbReference>
<dbReference type="Gene3D" id="1.10.10.60">
    <property type="entry name" value="Homeodomain-like"/>
    <property type="match status" value="1"/>
</dbReference>
<keyword evidence="2" id="KW-0238">DNA-binding</keyword>
<accession>A0A4R3KTY9</accession>
<dbReference type="PANTHER" id="PTHR46796">
    <property type="entry name" value="HTH-TYPE TRANSCRIPTIONAL ACTIVATOR RHAS-RELATED"/>
    <property type="match status" value="1"/>
</dbReference>
<organism evidence="5 6">
    <name type="scientific">Anseongella ginsenosidimutans</name>
    <dbReference type="NCBI Taxonomy" id="496056"/>
    <lineage>
        <taxon>Bacteria</taxon>
        <taxon>Pseudomonadati</taxon>
        <taxon>Bacteroidota</taxon>
        <taxon>Sphingobacteriia</taxon>
        <taxon>Sphingobacteriales</taxon>
        <taxon>Sphingobacteriaceae</taxon>
        <taxon>Anseongella</taxon>
    </lineage>
</organism>
<sequence>MKLQLIDLLPPLKDYIHKMWIFEAAGRLPGEDMRMLVPDGRLLMLVPFRNVITGKMDKREYLAGPQTMSLVGISDSPAVVDTQQDGPIGIIGIDINPLGAYRFFRLPLKEIKNQLHPLPDLLGKAARQLEATIAGTENISRKVKLLQEFLVNRFHSETPDLVFEYCVRKIENSQGRISIRQLEQETGYSGRWLNRKFEEKLGMSPKNFSSVRRFQYYYQALLTNASRILRHKEFYDHYYDESHFIREFKRYTGLPPARLENATNNFGRLFL</sequence>
<keyword evidence="6" id="KW-1185">Reference proteome</keyword>
<evidence type="ECO:0000259" key="4">
    <source>
        <dbReference type="PROSITE" id="PS01124"/>
    </source>
</evidence>
<feature type="domain" description="HTH araC/xylS-type" evidence="4">
    <location>
        <begin position="160"/>
        <end position="262"/>
    </location>
</feature>
<dbReference type="AlphaFoldDB" id="A0A4R3KTY9"/>